<evidence type="ECO:0000256" key="2">
    <source>
        <dbReference type="ARBA" id="ARBA00023008"/>
    </source>
</evidence>
<evidence type="ECO:0000313" key="4">
    <source>
        <dbReference type="EMBL" id="SVB54508.1"/>
    </source>
</evidence>
<dbReference type="InterPro" id="IPR002387">
    <property type="entry name" value="Plastocyanin"/>
</dbReference>
<evidence type="ECO:0000259" key="3">
    <source>
        <dbReference type="Pfam" id="PF00127"/>
    </source>
</evidence>
<dbReference type="EMBL" id="UINC01046459">
    <property type="protein sequence ID" value="SVB54508.1"/>
    <property type="molecule type" value="Genomic_DNA"/>
</dbReference>
<protein>
    <recommendedName>
        <fullName evidence="3">Blue (type 1) copper domain-containing protein</fullName>
    </recommendedName>
</protein>
<dbReference type="AlphaFoldDB" id="A0A382EUZ9"/>
<dbReference type="GO" id="GO:0009055">
    <property type="term" value="F:electron transfer activity"/>
    <property type="evidence" value="ECO:0007669"/>
    <property type="project" value="InterPro"/>
</dbReference>
<keyword evidence="1" id="KW-0479">Metal-binding</keyword>
<dbReference type="Gene3D" id="2.60.40.420">
    <property type="entry name" value="Cupredoxins - blue copper proteins"/>
    <property type="match status" value="1"/>
</dbReference>
<gene>
    <name evidence="4" type="ORF">METZ01_LOCUS207362</name>
</gene>
<organism evidence="4">
    <name type="scientific">marine metagenome</name>
    <dbReference type="NCBI Taxonomy" id="408172"/>
    <lineage>
        <taxon>unclassified sequences</taxon>
        <taxon>metagenomes</taxon>
        <taxon>ecological metagenomes</taxon>
    </lineage>
</organism>
<dbReference type="PROSITE" id="PS51257">
    <property type="entry name" value="PROKAR_LIPOPROTEIN"/>
    <property type="match status" value="1"/>
</dbReference>
<feature type="domain" description="Blue (type 1) copper" evidence="3">
    <location>
        <begin position="62"/>
        <end position="142"/>
    </location>
</feature>
<proteinExistence type="predicted"/>
<dbReference type="GO" id="GO:0005507">
    <property type="term" value="F:copper ion binding"/>
    <property type="evidence" value="ECO:0007669"/>
    <property type="project" value="InterPro"/>
</dbReference>
<evidence type="ECO:0000256" key="1">
    <source>
        <dbReference type="ARBA" id="ARBA00022723"/>
    </source>
</evidence>
<keyword evidence="2" id="KW-0186">Copper</keyword>
<accession>A0A382EUZ9</accession>
<dbReference type="PRINTS" id="PR00157">
    <property type="entry name" value="PLASTOCYANIN"/>
</dbReference>
<sequence>MNLKIYGFWLVLLVSAVALMTGCSGGETEPSSSVAQTSKVPAAAAPSIPEGAVKVINKDVGGSGKYEFDPARLTFNVGQEVTFAVSSETEFHTFTVDELDLDVEMDPGETKIFTFTFSEAGTYELICIPHETLGMVGEIVVQ</sequence>
<reference evidence="4" key="1">
    <citation type="submission" date="2018-05" db="EMBL/GenBank/DDBJ databases">
        <authorList>
            <person name="Lanie J.A."/>
            <person name="Ng W.-L."/>
            <person name="Kazmierczak K.M."/>
            <person name="Andrzejewski T.M."/>
            <person name="Davidsen T.M."/>
            <person name="Wayne K.J."/>
            <person name="Tettelin H."/>
            <person name="Glass J.I."/>
            <person name="Rusch D."/>
            <person name="Podicherti R."/>
            <person name="Tsui H.-C.T."/>
            <person name="Winkler M.E."/>
        </authorList>
    </citation>
    <scope>NUCLEOTIDE SEQUENCE</scope>
</reference>
<dbReference type="Pfam" id="PF00127">
    <property type="entry name" value="Copper-bind"/>
    <property type="match status" value="1"/>
</dbReference>
<dbReference type="SUPFAM" id="SSF49503">
    <property type="entry name" value="Cupredoxins"/>
    <property type="match status" value="1"/>
</dbReference>
<name>A0A382EUZ9_9ZZZZ</name>
<dbReference type="InterPro" id="IPR008972">
    <property type="entry name" value="Cupredoxin"/>
</dbReference>
<dbReference type="InterPro" id="IPR000923">
    <property type="entry name" value="BlueCu_1"/>
</dbReference>